<reference evidence="1" key="1">
    <citation type="submission" date="2021-01" db="EMBL/GenBank/DDBJ databases">
        <authorList>
            <consortium name="Genoscope - CEA"/>
            <person name="William W."/>
        </authorList>
    </citation>
    <scope>NUCLEOTIDE SEQUENCE</scope>
</reference>
<dbReference type="Proteomes" id="UP000689195">
    <property type="component" value="Unassembled WGS sequence"/>
</dbReference>
<gene>
    <name evidence="1" type="ORF">PPENT_87.1.T0020501</name>
</gene>
<evidence type="ECO:0000313" key="2">
    <source>
        <dbReference type="Proteomes" id="UP000689195"/>
    </source>
</evidence>
<accession>A0A8S1S2N4</accession>
<proteinExistence type="predicted"/>
<evidence type="ECO:0000313" key="1">
    <source>
        <dbReference type="EMBL" id="CAD8133620.1"/>
    </source>
</evidence>
<sequence length="40" mass="4839">MNKLSENGSKFFRFNEKEIKYHKQSKMIKNIKTLPSMTFN</sequence>
<name>A0A8S1S2N4_9CILI</name>
<comment type="caution">
    <text evidence="1">The sequence shown here is derived from an EMBL/GenBank/DDBJ whole genome shotgun (WGS) entry which is preliminary data.</text>
</comment>
<dbReference type="AlphaFoldDB" id="A0A8S1S2N4"/>
<organism evidence="1 2">
    <name type="scientific">Paramecium pentaurelia</name>
    <dbReference type="NCBI Taxonomy" id="43138"/>
    <lineage>
        <taxon>Eukaryota</taxon>
        <taxon>Sar</taxon>
        <taxon>Alveolata</taxon>
        <taxon>Ciliophora</taxon>
        <taxon>Intramacronucleata</taxon>
        <taxon>Oligohymenophorea</taxon>
        <taxon>Peniculida</taxon>
        <taxon>Parameciidae</taxon>
        <taxon>Paramecium</taxon>
    </lineage>
</organism>
<keyword evidence="2" id="KW-1185">Reference proteome</keyword>
<dbReference type="EMBL" id="CAJJDO010000002">
    <property type="protein sequence ID" value="CAD8133620.1"/>
    <property type="molecule type" value="Genomic_DNA"/>
</dbReference>
<protein>
    <submittedName>
        <fullName evidence="1">Uncharacterized protein</fullName>
    </submittedName>
</protein>